<dbReference type="InterPro" id="IPR008979">
    <property type="entry name" value="Galactose-bd-like_sf"/>
</dbReference>
<dbReference type="InterPro" id="IPR039329">
    <property type="entry name" value="SIAE"/>
</dbReference>
<evidence type="ECO:0000256" key="1">
    <source>
        <dbReference type="SAM" id="SignalP"/>
    </source>
</evidence>
<dbReference type="GO" id="GO:0001681">
    <property type="term" value="F:sialate O-acetylesterase activity"/>
    <property type="evidence" value="ECO:0007669"/>
    <property type="project" value="InterPro"/>
</dbReference>
<gene>
    <name evidence="2" type="ORF">QNN11_16880</name>
</gene>
<feature type="chain" id="PRO_5041699023" description="9-O-acetylesterase" evidence="1">
    <location>
        <begin position="20"/>
        <end position="414"/>
    </location>
</feature>
<keyword evidence="1" id="KW-0732">Signal</keyword>
<feature type="signal peptide" evidence="1">
    <location>
        <begin position="1"/>
        <end position="19"/>
    </location>
</feature>
<dbReference type="GO" id="GO:0004553">
    <property type="term" value="F:hydrolase activity, hydrolyzing O-glycosyl compounds"/>
    <property type="evidence" value="ECO:0007669"/>
    <property type="project" value="InterPro"/>
</dbReference>
<dbReference type="AlphaFoldDB" id="A0AA95HT29"/>
<dbReference type="EMBL" id="CP126056">
    <property type="protein sequence ID" value="WHX09060.1"/>
    <property type="molecule type" value="Genomic_DNA"/>
</dbReference>
<evidence type="ECO:0008006" key="4">
    <source>
        <dbReference type="Google" id="ProtNLM"/>
    </source>
</evidence>
<sequence length="414" mass="47522">MKKQMILLGMLMAFCMTEAKVTLPALFTDNMILQQKSNVIFHGHSSTKKEVIITTGWSKHPYTTSPDKEGNWRIEIPTPSAGGPYEIIISDGDKHILQNILIGEIWLYTGECETETPIDIAPQPYIRLFQTKKEISLVPKKDLHTTQEGWKECTSKNITGFPAVGYFFASQLQKTLKVPVGIISCTWKDTPAEAWASYDALEDLPSYNKETEMLESLEFNPEKIEAEYARKREKWYQALYEHDMGWCDDHQVWAEPDYSDENWKTMELPGYWEDKGMKDFDGVVWFRKTIDIPRNWTRKNITINLGNIADESIVYYNGTEIGRNTKADVSCCYKIPYKLVKRGKAVLTIRVTNYKSKGGIYGRPEDMKLSIQGKNLISLAGEWKYLSGLSLSGIPLYPFHQKVTLSIPQDYSMR</sequence>
<dbReference type="SUPFAM" id="SSF52266">
    <property type="entry name" value="SGNH hydrolase"/>
    <property type="match status" value="1"/>
</dbReference>
<evidence type="ECO:0000313" key="3">
    <source>
        <dbReference type="Proteomes" id="UP001177934"/>
    </source>
</evidence>
<accession>A0AA95HT29</accession>
<dbReference type="GO" id="GO:0005975">
    <property type="term" value="P:carbohydrate metabolic process"/>
    <property type="evidence" value="ECO:0007669"/>
    <property type="project" value="InterPro"/>
</dbReference>
<dbReference type="Proteomes" id="UP001177934">
    <property type="component" value="Chromosome"/>
</dbReference>
<reference evidence="2" key="1">
    <citation type="journal article" date="2023" name="Nat. Commun.">
        <title>Identification of a novel Human Milk Oligosaccharides utilization cluster in the infant gut commensal Bacteroides dorei.</title>
        <authorList>
            <person name="Kijner S."/>
            <person name="Ennis D."/>
            <person name="Shmorak S."/>
            <person name="Florentin A."/>
            <person name="Yassour M."/>
        </authorList>
    </citation>
    <scope>NUCLEOTIDE SEQUENCE</scope>
    <source>
        <strain evidence="2">2</strain>
    </source>
</reference>
<proteinExistence type="predicted"/>
<dbReference type="PANTHER" id="PTHR22901">
    <property type="entry name" value="SIALATE O-ACETYLESTERASE"/>
    <property type="match status" value="1"/>
</dbReference>
<dbReference type="SUPFAM" id="SSF49785">
    <property type="entry name" value="Galactose-binding domain-like"/>
    <property type="match status" value="1"/>
</dbReference>
<protein>
    <recommendedName>
        <fullName evidence="4">9-O-acetylesterase</fullName>
    </recommendedName>
</protein>
<organism evidence="2 3">
    <name type="scientific">Phocaeicola dorei</name>
    <dbReference type="NCBI Taxonomy" id="357276"/>
    <lineage>
        <taxon>Bacteria</taxon>
        <taxon>Pseudomonadati</taxon>
        <taxon>Bacteroidota</taxon>
        <taxon>Bacteroidia</taxon>
        <taxon>Bacteroidales</taxon>
        <taxon>Bacteroidaceae</taxon>
        <taxon>Phocaeicola</taxon>
    </lineage>
</organism>
<evidence type="ECO:0000313" key="2">
    <source>
        <dbReference type="EMBL" id="WHX09060.1"/>
    </source>
</evidence>
<name>A0AA95HT29_9BACT</name>
<dbReference type="PANTHER" id="PTHR22901:SF0">
    <property type="entry name" value="SIALATE O-ACETYLESTERASE"/>
    <property type="match status" value="1"/>
</dbReference>
<dbReference type="Gene3D" id="2.60.120.260">
    <property type="entry name" value="Galactose-binding domain-like"/>
    <property type="match status" value="1"/>
</dbReference>